<accession>A0A9P4MNF3</accession>
<dbReference type="PRINTS" id="PR00318">
    <property type="entry name" value="GPROTEINA"/>
</dbReference>
<dbReference type="GO" id="GO:0005525">
    <property type="term" value="F:GTP binding"/>
    <property type="evidence" value="ECO:0007669"/>
    <property type="project" value="UniProtKB-KW"/>
</dbReference>
<evidence type="ECO:0000256" key="6">
    <source>
        <dbReference type="PIRSR" id="PIRSR601019-2"/>
    </source>
</evidence>
<dbReference type="Gene3D" id="1.10.400.10">
    <property type="entry name" value="GI Alpha 1, domain 2-like"/>
    <property type="match status" value="1"/>
</dbReference>
<dbReference type="GO" id="GO:0001664">
    <property type="term" value="F:G protein-coupled receptor binding"/>
    <property type="evidence" value="ECO:0007669"/>
    <property type="project" value="TreeGrafter"/>
</dbReference>
<dbReference type="PANTHER" id="PTHR10218:SF369">
    <property type="entry name" value="GUANINE NUCLEOTIDE-BINDING PROTEIN ALPHA-2 SUBUNIT"/>
    <property type="match status" value="1"/>
</dbReference>
<dbReference type="InterPro" id="IPR001019">
    <property type="entry name" value="Gprotein_alpha_su"/>
</dbReference>
<feature type="binding site" evidence="6">
    <location>
        <position position="390"/>
    </location>
    <ligand>
        <name>Mg(2+)</name>
        <dbReference type="ChEBI" id="CHEBI:18420"/>
    </ligand>
</feature>
<dbReference type="PROSITE" id="PS51882">
    <property type="entry name" value="G_ALPHA"/>
    <property type="match status" value="1"/>
</dbReference>
<evidence type="ECO:0000256" key="4">
    <source>
        <dbReference type="ARBA" id="ARBA00023134"/>
    </source>
</evidence>
<feature type="region of interest" description="Disordered" evidence="7">
    <location>
        <begin position="565"/>
        <end position="595"/>
    </location>
</feature>
<dbReference type="EMBL" id="ML994286">
    <property type="protein sequence ID" value="KAF2197046.1"/>
    <property type="molecule type" value="Genomic_DNA"/>
</dbReference>
<protein>
    <submittedName>
        <fullName evidence="8">Uncharacterized protein</fullName>
    </submittedName>
</protein>
<dbReference type="Proteomes" id="UP000799536">
    <property type="component" value="Unassembled WGS sequence"/>
</dbReference>
<evidence type="ECO:0000256" key="5">
    <source>
        <dbReference type="ARBA" id="ARBA00023224"/>
    </source>
</evidence>
<comment type="caution">
    <text evidence="8">The sequence shown here is derived from an EMBL/GenBank/DDBJ whole genome shotgun (WGS) entry which is preliminary data.</text>
</comment>
<evidence type="ECO:0000256" key="2">
    <source>
        <dbReference type="ARBA" id="ARBA00022741"/>
    </source>
</evidence>
<keyword evidence="1 6" id="KW-0479">Metal-binding</keyword>
<dbReference type="GO" id="GO:0003924">
    <property type="term" value="F:GTPase activity"/>
    <property type="evidence" value="ECO:0007669"/>
    <property type="project" value="InterPro"/>
</dbReference>
<keyword evidence="3 6" id="KW-0460">Magnesium</keyword>
<sequence>MADDKRVIALTKAVATNVDRLRQSINSLRQLHDRWNDGHGTFINLIAQLTALKSNLSEMQDWMNYSISDLHPQLLQDLDVLMTSCGMLVRNLDALAVQLRRPDHDHVDWAIKLRFVVSRRCMNQLRDVARRQADAVNLLLAACKCHHTAQRKILLHKSRQIRKEDASSLATLLKGNPRRSRTIDFLTQLSKMIQWCRVLFYAKLKGVAHEPPTQQVYLDAAAAMRSEAIDRQIEEDATSSRRETKVVLLGDTSGGKDLIMRQMQVLFGEGYSQEEHVKHRMAIRSVVRVLMHAIISLLKDTGVALSEELNRDFAVLLQEVDTINQDSISPQAVQAVENIWNSKQFSTIYLKNFEIDFPPYAPYFAAELSRISSSDYIPTSADIIRLSIPSNGIKELRFSWDPLSIHLFSLCGFIPTHFWKHWLHQIDGCSTLLYTVDVSTYDLPLDGSVKESQLEQVLVLFQSAVNAKVFEGSSVVLLFNNFSRFKEKLAHSPLSAFFPDYREDLHDPTTSARKYILSRFKDVIRHNMSIYSFWVDLDMSDNQHLYAALKKTLLHIQQHKARSEVWEKGTGTTSPSSLGRSETVTTVRSSKFSKG</sequence>
<organism evidence="8 9">
    <name type="scientific">Delitschia confertaspora ATCC 74209</name>
    <dbReference type="NCBI Taxonomy" id="1513339"/>
    <lineage>
        <taxon>Eukaryota</taxon>
        <taxon>Fungi</taxon>
        <taxon>Dikarya</taxon>
        <taxon>Ascomycota</taxon>
        <taxon>Pezizomycotina</taxon>
        <taxon>Dothideomycetes</taxon>
        <taxon>Pleosporomycetidae</taxon>
        <taxon>Pleosporales</taxon>
        <taxon>Delitschiaceae</taxon>
        <taxon>Delitschia</taxon>
    </lineage>
</organism>
<keyword evidence="5" id="KW-0807">Transducer</keyword>
<dbReference type="GO" id="GO:0005737">
    <property type="term" value="C:cytoplasm"/>
    <property type="evidence" value="ECO:0007669"/>
    <property type="project" value="TreeGrafter"/>
</dbReference>
<dbReference type="GO" id="GO:0007189">
    <property type="term" value="P:adenylate cyclase-activating G protein-coupled receptor signaling pathway"/>
    <property type="evidence" value="ECO:0007669"/>
    <property type="project" value="TreeGrafter"/>
</dbReference>
<feature type="compositionally biased region" description="Polar residues" evidence="7">
    <location>
        <begin position="570"/>
        <end position="595"/>
    </location>
</feature>
<evidence type="ECO:0000313" key="8">
    <source>
        <dbReference type="EMBL" id="KAF2197046.1"/>
    </source>
</evidence>
<dbReference type="Gene3D" id="3.40.50.300">
    <property type="entry name" value="P-loop containing nucleotide triphosphate hydrolases"/>
    <property type="match status" value="1"/>
</dbReference>
<gene>
    <name evidence="8" type="ORF">GQ43DRAFT_475791</name>
</gene>
<dbReference type="GO" id="GO:0005834">
    <property type="term" value="C:heterotrimeric G-protein complex"/>
    <property type="evidence" value="ECO:0007669"/>
    <property type="project" value="TreeGrafter"/>
</dbReference>
<evidence type="ECO:0000256" key="1">
    <source>
        <dbReference type="ARBA" id="ARBA00022723"/>
    </source>
</evidence>
<dbReference type="OrthoDB" id="5817230at2759"/>
<dbReference type="GO" id="GO:0031683">
    <property type="term" value="F:G-protein beta/gamma-subunit complex binding"/>
    <property type="evidence" value="ECO:0007669"/>
    <property type="project" value="InterPro"/>
</dbReference>
<dbReference type="InterPro" id="IPR011025">
    <property type="entry name" value="GproteinA_insert"/>
</dbReference>
<evidence type="ECO:0000256" key="7">
    <source>
        <dbReference type="SAM" id="MobiDB-lite"/>
    </source>
</evidence>
<proteinExistence type="predicted"/>
<dbReference type="SUPFAM" id="SSF52540">
    <property type="entry name" value="P-loop containing nucleoside triphosphate hydrolases"/>
    <property type="match status" value="1"/>
</dbReference>
<reference evidence="8" key="1">
    <citation type="journal article" date="2020" name="Stud. Mycol.">
        <title>101 Dothideomycetes genomes: a test case for predicting lifestyles and emergence of pathogens.</title>
        <authorList>
            <person name="Haridas S."/>
            <person name="Albert R."/>
            <person name="Binder M."/>
            <person name="Bloem J."/>
            <person name="Labutti K."/>
            <person name="Salamov A."/>
            <person name="Andreopoulos B."/>
            <person name="Baker S."/>
            <person name="Barry K."/>
            <person name="Bills G."/>
            <person name="Bluhm B."/>
            <person name="Cannon C."/>
            <person name="Castanera R."/>
            <person name="Culley D."/>
            <person name="Daum C."/>
            <person name="Ezra D."/>
            <person name="Gonzalez J."/>
            <person name="Henrissat B."/>
            <person name="Kuo A."/>
            <person name="Liang C."/>
            <person name="Lipzen A."/>
            <person name="Lutzoni F."/>
            <person name="Magnuson J."/>
            <person name="Mondo S."/>
            <person name="Nolan M."/>
            <person name="Ohm R."/>
            <person name="Pangilinan J."/>
            <person name="Park H.-J."/>
            <person name="Ramirez L."/>
            <person name="Alfaro M."/>
            <person name="Sun H."/>
            <person name="Tritt A."/>
            <person name="Yoshinaga Y."/>
            <person name="Zwiers L.-H."/>
            <person name="Turgeon B."/>
            <person name="Goodwin S."/>
            <person name="Spatafora J."/>
            <person name="Crous P."/>
            <person name="Grigoriev I."/>
        </authorList>
    </citation>
    <scope>NUCLEOTIDE SEQUENCE</scope>
    <source>
        <strain evidence="8">ATCC 74209</strain>
    </source>
</reference>
<dbReference type="Pfam" id="PF00503">
    <property type="entry name" value="G-alpha"/>
    <property type="match status" value="1"/>
</dbReference>
<dbReference type="InterPro" id="IPR027417">
    <property type="entry name" value="P-loop_NTPase"/>
</dbReference>
<dbReference type="AlphaFoldDB" id="A0A9P4MNF3"/>
<dbReference type="GO" id="GO:0046872">
    <property type="term" value="F:metal ion binding"/>
    <property type="evidence" value="ECO:0007669"/>
    <property type="project" value="UniProtKB-KW"/>
</dbReference>
<dbReference type="FunFam" id="3.40.50.300:FF:000692">
    <property type="entry name" value="Guanine nucleotide-binding protein subunit alpha"/>
    <property type="match status" value="1"/>
</dbReference>
<dbReference type="SMART" id="SM00275">
    <property type="entry name" value="G_alpha"/>
    <property type="match status" value="1"/>
</dbReference>
<dbReference type="PANTHER" id="PTHR10218">
    <property type="entry name" value="GTP-BINDING PROTEIN ALPHA SUBUNIT"/>
    <property type="match status" value="1"/>
</dbReference>
<keyword evidence="2" id="KW-0547">Nucleotide-binding</keyword>
<keyword evidence="4" id="KW-0342">GTP-binding</keyword>
<evidence type="ECO:0000313" key="9">
    <source>
        <dbReference type="Proteomes" id="UP000799536"/>
    </source>
</evidence>
<keyword evidence="9" id="KW-1185">Reference proteome</keyword>
<evidence type="ECO:0000256" key="3">
    <source>
        <dbReference type="ARBA" id="ARBA00022842"/>
    </source>
</evidence>
<dbReference type="SUPFAM" id="SSF47895">
    <property type="entry name" value="Transducin (alpha subunit), insertion domain"/>
    <property type="match status" value="1"/>
</dbReference>
<name>A0A9P4MNF3_9PLEO</name>